<protein>
    <submittedName>
        <fullName evidence="2">Uncharacterized protein</fullName>
    </submittedName>
</protein>
<sequence>MSETTGTKTRTKTLTLVQRVKIMDLIRASDSAEPDHDVAERASRDLAADLGGRVVSAELVGKYRTQLGLRSVPLPTRQELEAKVAELERQLIEERQLRLQFEQREKLVPAEA</sequence>
<name>A0A6J5NVK4_9CAUD</name>
<feature type="coiled-coil region" evidence="1">
    <location>
        <begin position="77"/>
        <end position="104"/>
    </location>
</feature>
<accession>A0A6J5NVK4</accession>
<organism evidence="2">
    <name type="scientific">uncultured Caudovirales phage</name>
    <dbReference type="NCBI Taxonomy" id="2100421"/>
    <lineage>
        <taxon>Viruses</taxon>
        <taxon>Duplodnaviria</taxon>
        <taxon>Heunggongvirae</taxon>
        <taxon>Uroviricota</taxon>
        <taxon>Caudoviricetes</taxon>
        <taxon>Peduoviridae</taxon>
        <taxon>Maltschvirus</taxon>
        <taxon>Maltschvirus maltsch</taxon>
    </lineage>
</organism>
<gene>
    <name evidence="2" type="ORF">UFOVP707_65</name>
</gene>
<evidence type="ECO:0000313" key="2">
    <source>
        <dbReference type="EMBL" id="CAB4159234.1"/>
    </source>
</evidence>
<evidence type="ECO:0000256" key="1">
    <source>
        <dbReference type="SAM" id="Coils"/>
    </source>
</evidence>
<reference evidence="2" key="1">
    <citation type="submission" date="2020-04" db="EMBL/GenBank/DDBJ databases">
        <authorList>
            <person name="Chiriac C."/>
            <person name="Salcher M."/>
            <person name="Ghai R."/>
            <person name="Kavagutti S V."/>
        </authorList>
    </citation>
    <scope>NUCLEOTIDE SEQUENCE</scope>
</reference>
<dbReference type="EMBL" id="LR796684">
    <property type="protein sequence ID" value="CAB4159234.1"/>
    <property type="molecule type" value="Genomic_DNA"/>
</dbReference>
<proteinExistence type="predicted"/>
<keyword evidence="1" id="KW-0175">Coiled coil</keyword>